<reference evidence="1" key="1">
    <citation type="journal article" date="2019" name="bioRxiv">
        <title>The Genome of the Zebra Mussel, Dreissena polymorpha: A Resource for Invasive Species Research.</title>
        <authorList>
            <person name="McCartney M.A."/>
            <person name="Auch B."/>
            <person name="Kono T."/>
            <person name="Mallez S."/>
            <person name="Zhang Y."/>
            <person name="Obille A."/>
            <person name="Becker A."/>
            <person name="Abrahante J.E."/>
            <person name="Garbe J."/>
            <person name="Badalamenti J.P."/>
            <person name="Herman A."/>
            <person name="Mangelson H."/>
            <person name="Liachko I."/>
            <person name="Sullivan S."/>
            <person name="Sone E.D."/>
            <person name="Koren S."/>
            <person name="Silverstein K.A.T."/>
            <person name="Beckman K.B."/>
            <person name="Gohl D.M."/>
        </authorList>
    </citation>
    <scope>NUCLEOTIDE SEQUENCE</scope>
    <source>
        <strain evidence="1">Duluth1</strain>
        <tissue evidence="1">Whole animal</tissue>
    </source>
</reference>
<dbReference type="EMBL" id="JAIWYP010000003">
    <property type="protein sequence ID" value="KAH3857031.1"/>
    <property type="molecule type" value="Genomic_DNA"/>
</dbReference>
<gene>
    <name evidence="1" type="ORF">DPMN_099628</name>
</gene>
<keyword evidence="2" id="KW-1185">Reference proteome</keyword>
<organism evidence="1 2">
    <name type="scientific">Dreissena polymorpha</name>
    <name type="common">Zebra mussel</name>
    <name type="synonym">Mytilus polymorpha</name>
    <dbReference type="NCBI Taxonomy" id="45954"/>
    <lineage>
        <taxon>Eukaryota</taxon>
        <taxon>Metazoa</taxon>
        <taxon>Spiralia</taxon>
        <taxon>Lophotrochozoa</taxon>
        <taxon>Mollusca</taxon>
        <taxon>Bivalvia</taxon>
        <taxon>Autobranchia</taxon>
        <taxon>Heteroconchia</taxon>
        <taxon>Euheterodonta</taxon>
        <taxon>Imparidentia</taxon>
        <taxon>Neoheterodontei</taxon>
        <taxon>Myida</taxon>
        <taxon>Dreissenoidea</taxon>
        <taxon>Dreissenidae</taxon>
        <taxon>Dreissena</taxon>
    </lineage>
</organism>
<reference evidence="1" key="2">
    <citation type="submission" date="2020-11" db="EMBL/GenBank/DDBJ databases">
        <authorList>
            <person name="McCartney M.A."/>
            <person name="Auch B."/>
            <person name="Kono T."/>
            <person name="Mallez S."/>
            <person name="Becker A."/>
            <person name="Gohl D.M."/>
            <person name="Silverstein K.A.T."/>
            <person name="Koren S."/>
            <person name="Bechman K.B."/>
            <person name="Herman A."/>
            <person name="Abrahante J.E."/>
            <person name="Garbe J."/>
        </authorList>
    </citation>
    <scope>NUCLEOTIDE SEQUENCE</scope>
    <source>
        <strain evidence="1">Duluth1</strain>
        <tissue evidence="1">Whole animal</tissue>
    </source>
</reference>
<feature type="non-terminal residue" evidence="1">
    <location>
        <position position="1"/>
    </location>
</feature>
<sequence>SSHIIWKTSNRSILELIHDIIGTYVNSKFHGNWTINVASRAHCAQVSLKSLSRSPIHTATVLCYIKTFDNK</sequence>
<dbReference type="Proteomes" id="UP000828390">
    <property type="component" value="Unassembled WGS sequence"/>
</dbReference>
<dbReference type="AlphaFoldDB" id="A0A9D4LFA4"/>
<protein>
    <submittedName>
        <fullName evidence="1">Uncharacterized protein</fullName>
    </submittedName>
</protein>
<name>A0A9D4LFA4_DREPO</name>
<evidence type="ECO:0000313" key="1">
    <source>
        <dbReference type="EMBL" id="KAH3857031.1"/>
    </source>
</evidence>
<proteinExistence type="predicted"/>
<accession>A0A9D4LFA4</accession>
<evidence type="ECO:0000313" key="2">
    <source>
        <dbReference type="Proteomes" id="UP000828390"/>
    </source>
</evidence>
<comment type="caution">
    <text evidence="1">The sequence shown here is derived from an EMBL/GenBank/DDBJ whole genome shotgun (WGS) entry which is preliminary data.</text>
</comment>